<dbReference type="Pfam" id="PF01027">
    <property type="entry name" value="Bax1-I"/>
    <property type="match status" value="1"/>
</dbReference>
<keyword evidence="3 5" id="KW-1133">Transmembrane helix</keyword>
<dbReference type="InterPro" id="IPR006214">
    <property type="entry name" value="Bax_inhibitor_1-related"/>
</dbReference>
<dbReference type="GO" id="GO:0005783">
    <property type="term" value="C:endoplasmic reticulum"/>
    <property type="evidence" value="ECO:0007669"/>
    <property type="project" value="TreeGrafter"/>
</dbReference>
<dbReference type="GO" id="GO:0005794">
    <property type="term" value="C:Golgi apparatus"/>
    <property type="evidence" value="ECO:0007669"/>
    <property type="project" value="TreeGrafter"/>
</dbReference>
<dbReference type="GO" id="GO:2001234">
    <property type="term" value="P:negative regulation of apoptotic signaling pathway"/>
    <property type="evidence" value="ECO:0007669"/>
    <property type="project" value="TreeGrafter"/>
</dbReference>
<reference evidence="6" key="1">
    <citation type="submission" date="2019-03" db="EMBL/GenBank/DDBJ databases">
        <title>Improved annotation for the trematode Fasciola hepatica.</title>
        <authorList>
            <person name="Choi Y.-J."/>
            <person name="Martin J."/>
            <person name="Mitreva M."/>
        </authorList>
    </citation>
    <scope>NUCLEOTIDE SEQUENCE [LARGE SCALE GENOMIC DNA]</scope>
</reference>
<dbReference type="InterPro" id="IPR036259">
    <property type="entry name" value="MFS_trans_sf"/>
</dbReference>
<comment type="subcellular location">
    <subcellularLocation>
        <location evidence="1">Membrane</location>
        <topology evidence="1">Multi-pass membrane protein</topology>
    </subcellularLocation>
</comment>
<name>A0A4E0QX54_FASHE</name>
<gene>
    <name evidence="6" type="ORF">D915_009543</name>
</gene>
<dbReference type="Proteomes" id="UP000230066">
    <property type="component" value="Unassembled WGS sequence"/>
</dbReference>
<proteinExistence type="inferred from homology"/>
<comment type="caution">
    <text evidence="6">The sequence shown here is derived from an EMBL/GenBank/DDBJ whole genome shotgun (WGS) entry which is preliminary data.</text>
</comment>
<keyword evidence="4 5" id="KW-0472">Membrane</keyword>
<dbReference type="AlphaFoldDB" id="A0A4E0QX54"/>
<evidence type="ECO:0000256" key="1">
    <source>
        <dbReference type="ARBA" id="ARBA00004141"/>
    </source>
</evidence>
<dbReference type="PANTHER" id="PTHR23291">
    <property type="entry name" value="BAX INHIBITOR-RELATED"/>
    <property type="match status" value="1"/>
</dbReference>
<dbReference type="PANTHER" id="PTHR23291:SF127">
    <property type="entry name" value="PROTEIN LIFEGUARD 1-LIKE"/>
    <property type="match status" value="1"/>
</dbReference>
<keyword evidence="2 5" id="KW-0812">Transmembrane</keyword>
<feature type="transmembrane region" description="Helical" evidence="5">
    <location>
        <begin position="140"/>
        <end position="159"/>
    </location>
</feature>
<evidence type="ECO:0000256" key="5">
    <source>
        <dbReference type="RuleBase" id="RU004379"/>
    </source>
</evidence>
<feature type="transmembrane region" description="Helical" evidence="5">
    <location>
        <begin position="237"/>
        <end position="257"/>
    </location>
</feature>
<accession>A0A4E0QX54</accession>
<dbReference type="GO" id="GO:0016020">
    <property type="term" value="C:membrane"/>
    <property type="evidence" value="ECO:0007669"/>
    <property type="project" value="UniProtKB-SubCell"/>
</dbReference>
<feature type="transmembrane region" description="Helical" evidence="5">
    <location>
        <begin position="198"/>
        <end position="217"/>
    </location>
</feature>
<organism evidence="6 7">
    <name type="scientific">Fasciola hepatica</name>
    <name type="common">Liver fluke</name>
    <dbReference type="NCBI Taxonomy" id="6192"/>
    <lineage>
        <taxon>Eukaryota</taxon>
        <taxon>Metazoa</taxon>
        <taxon>Spiralia</taxon>
        <taxon>Lophotrochozoa</taxon>
        <taxon>Platyhelminthes</taxon>
        <taxon>Trematoda</taxon>
        <taxon>Digenea</taxon>
        <taxon>Plagiorchiida</taxon>
        <taxon>Echinostomata</taxon>
        <taxon>Echinostomatoidea</taxon>
        <taxon>Fasciolidae</taxon>
        <taxon>Fasciola</taxon>
    </lineage>
</organism>
<evidence type="ECO:0000256" key="2">
    <source>
        <dbReference type="ARBA" id="ARBA00022692"/>
    </source>
</evidence>
<evidence type="ECO:0000313" key="6">
    <source>
        <dbReference type="EMBL" id="THD19769.1"/>
    </source>
</evidence>
<evidence type="ECO:0000256" key="4">
    <source>
        <dbReference type="ARBA" id="ARBA00023136"/>
    </source>
</evidence>
<keyword evidence="7" id="KW-1185">Reference proteome</keyword>
<feature type="transmembrane region" description="Helical" evidence="5">
    <location>
        <begin position="84"/>
        <end position="102"/>
    </location>
</feature>
<dbReference type="CDD" id="cd10428">
    <property type="entry name" value="LFG_like"/>
    <property type="match status" value="1"/>
</dbReference>
<sequence>MSGGAPYPTRDSQMPPPYPGTEAQHFSGSEDNFTASAFTDKSIRRAFIRKVYLILTMQLAITVCFVCVCMFVEPVKYWIWTHSWFYYISYAVFIVTYLVLGCCVNCRRRVPMNYVALLIFTLALSYMTGCITAFHDTYIVLIALACTVALCLAITLFAIQTRYDFTMCSGLIFAVSMVAFLTGIACIIVNFTLGRNRILQAVYAGIVLLLFSLLLVYHTQQIVGGRKHDLDEEEYVFGALQLYVDVVSIFSAMIGIAGST</sequence>
<feature type="transmembrane region" description="Helical" evidence="5">
    <location>
        <begin position="51"/>
        <end position="72"/>
    </location>
</feature>
<comment type="similarity">
    <text evidence="5">Belongs to the BI1 family.</text>
</comment>
<feature type="transmembrane region" description="Helical" evidence="5">
    <location>
        <begin position="171"/>
        <end position="192"/>
    </location>
</feature>
<evidence type="ECO:0000256" key="3">
    <source>
        <dbReference type="ARBA" id="ARBA00022989"/>
    </source>
</evidence>
<evidence type="ECO:0000313" key="7">
    <source>
        <dbReference type="Proteomes" id="UP000230066"/>
    </source>
</evidence>
<feature type="transmembrane region" description="Helical" evidence="5">
    <location>
        <begin position="114"/>
        <end position="134"/>
    </location>
</feature>
<dbReference type="EMBL" id="JXXN02005640">
    <property type="protein sequence ID" value="THD19769.1"/>
    <property type="molecule type" value="Genomic_DNA"/>
</dbReference>
<protein>
    <submittedName>
        <fullName evidence="6">Transmembrane BAX inhibitor motif containing 1</fullName>
    </submittedName>
</protein>
<dbReference type="SUPFAM" id="SSF103473">
    <property type="entry name" value="MFS general substrate transporter"/>
    <property type="match status" value="1"/>
</dbReference>